<organism evidence="1 2">
    <name type="scientific">Nonomuraea bangladeshensis</name>
    <dbReference type="NCBI Taxonomy" id="404385"/>
    <lineage>
        <taxon>Bacteria</taxon>
        <taxon>Bacillati</taxon>
        <taxon>Actinomycetota</taxon>
        <taxon>Actinomycetes</taxon>
        <taxon>Streptosporangiales</taxon>
        <taxon>Streptosporangiaceae</taxon>
        <taxon>Nonomuraea</taxon>
    </lineage>
</organism>
<dbReference type="Proteomes" id="UP001552427">
    <property type="component" value="Unassembled WGS sequence"/>
</dbReference>
<dbReference type="EMBL" id="JBFARM010000010">
    <property type="protein sequence ID" value="MEV4290285.1"/>
    <property type="molecule type" value="Genomic_DNA"/>
</dbReference>
<evidence type="ECO:0000313" key="1">
    <source>
        <dbReference type="EMBL" id="MEV4290285.1"/>
    </source>
</evidence>
<protein>
    <recommendedName>
        <fullName evidence="3">Fibrinogen C-terminal domain-containing protein</fullName>
    </recommendedName>
</protein>
<name>A0ABV3HCZ6_9ACTN</name>
<evidence type="ECO:0008006" key="3">
    <source>
        <dbReference type="Google" id="ProtNLM"/>
    </source>
</evidence>
<sequence>MSVEERADGTKAITAGLSGDYFYYWGGFWYEDCSSDCHMNGHFALKDPTGATSYSHYLTKMWSGSRNGSLTHTFEASSGHYEISFIGKKYGGYWRDQRRRSTDLRDEMFLHFDHIKIDVP</sequence>
<comment type="caution">
    <text evidence="1">The sequence shown here is derived from an EMBL/GenBank/DDBJ whole genome shotgun (WGS) entry which is preliminary data.</text>
</comment>
<accession>A0ABV3HCZ6</accession>
<gene>
    <name evidence="1" type="ORF">AB0K40_32660</name>
</gene>
<evidence type="ECO:0000313" key="2">
    <source>
        <dbReference type="Proteomes" id="UP001552427"/>
    </source>
</evidence>
<reference evidence="1 2" key="1">
    <citation type="submission" date="2024-06" db="EMBL/GenBank/DDBJ databases">
        <title>The Natural Products Discovery Center: Release of the First 8490 Sequenced Strains for Exploring Actinobacteria Biosynthetic Diversity.</title>
        <authorList>
            <person name="Kalkreuter E."/>
            <person name="Kautsar S.A."/>
            <person name="Yang D."/>
            <person name="Bader C.D."/>
            <person name="Teijaro C.N."/>
            <person name="Fluegel L."/>
            <person name="Davis C.M."/>
            <person name="Simpson J.R."/>
            <person name="Lauterbach L."/>
            <person name="Steele A.D."/>
            <person name="Gui C."/>
            <person name="Meng S."/>
            <person name="Li G."/>
            <person name="Viehrig K."/>
            <person name="Ye F."/>
            <person name="Su P."/>
            <person name="Kiefer A.F."/>
            <person name="Nichols A."/>
            <person name="Cepeda A.J."/>
            <person name="Yan W."/>
            <person name="Fan B."/>
            <person name="Jiang Y."/>
            <person name="Adhikari A."/>
            <person name="Zheng C.-J."/>
            <person name="Schuster L."/>
            <person name="Cowan T.M."/>
            <person name="Smanski M.J."/>
            <person name="Chevrette M.G."/>
            <person name="De Carvalho L.P.S."/>
            <person name="Shen B."/>
        </authorList>
    </citation>
    <scope>NUCLEOTIDE SEQUENCE [LARGE SCALE GENOMIC DNA]</scope>
    <source>
        <strain evidence="1 2">NPDC049574</strain>
    </source>
</reference>
<keyword evidence="2" id="KW-1185">Reference proteome</keyword>
<proteinExistence type="predicted"/>
<dbReference type="RefSeq" id="WP_364457133.1">
    <property type="nucleotide sequence ID" value="NZ_JBFARM010000010.1"/>
</dbReference>